<reference evidence="6" key="1">
    <citation type="submission" date="2016-08" db="EMBL/GenBank/DDBJ databases">
        <authorList>
            <person name="Yan J."/>
        </authorList>
    </citation>
    <scope>NUCLEOTIDE SEQUENCE</scope>
    <source>
        <strain evidence="6">CSS-01s</strain>
    </source>
</reference>
<feature type="transmembrane region" description="Helical" evidence="4">
    <location>
        <begin position="327"/>
        <end position="347"/>
    </location>
</feature>
<organism evidence="6 7">
    <name type="scientific">Lasiodiplodia theobromae</name>
    <dbReference type="NCBI Taxonomy" id="45133"/>
    <lineage>
        <taxon>Eukaryota</taxon>
        <taxon>Fungi</taxon>
        <taxon>Dikarya</taxon>
        <taxon>Ascomycota</taxon>
        <taxon>Pezizomycotina</taxon>
        <taxon>Dothideomycetes</taxon>
        <taxon>Dothideomycetes incertae sedis</taxon>
        <taxon>Botryosphaeriales</taxon>
        <taxon>Botryosphaeriaceae</taxon>
        <taxon>Lasiodiplodia</taxon>
    </lineage>
</organism>
<dbReference type="InterPro" id="IPR036259">
    <property type="entry name" value="MFS_trans_sf"/>
</dbReference>
<feature type="transmembrane region" description="Helical" evidence="4">
    <location>
        <begin position="189"/>
        <end position="209"/>
    </location>
</feature>
<evidence type="ECO:0000259" key="5">
    <source>
        <dbReference type="PROSITE" id="PS50850"/>
    </source>
</evidence>
<protein>
    <submittedName>
        <fullName evidence="6">MFS transporter (Mch2)</fullName>
    </submittedName>
</protein>
<feature type="transmembrane region" description="Helical" evidence="4">
    <location>
        <begin position="391"/>
        <end position="411"/>
    </location>
</feature>
<name>A0A8H7MAH0_9PEZI</name>
<dbReference type="Proteomes" id="UP000627934">
    <property type="component" value="Unassembled WGS sequence"/>
</dbReference>
<dbReference type="InterPro" id="IPR050327">
    <property type="entry name" value="Proton-linked_MCT"/>
</dbReference>
<proteinExistence type="inferred from homology"/>
<dbReference type="InterPro" id="IPR011701">
    <property type="entry name" value="MFS"/>
</dbReference>
<dbReference type="PANTHER" id="PTHR11360">
    <property type="entry name" value="MONOCARBOXYLATE TRANSPORTER"/>
    <property type="match status" value="1"/>
</dbReference>
<dbReference type="GO" id="GO:0016020">
    <property type="term" value="C:membrane"/>
    <property type="evidence" value="ECO:0007669"/>
    <property type="project" value="UniProtKB-SubCell"/>
</dbReference>
<dbReference type="PANTHER" id="PTHR11360:SF315">
    <property type="entry name" value="TRANSPORTER MCH2-RELATED"/>
    <property type="match status" value="1"/>
</dbReference>
<dbReference type="EMBL" id="MDYX01000037">
    <property type="protein sequence ID" value="KAF9630140.1"/>
    <property type="molecule type" value="Genomic_DNA"/>
</dbReference>
<dbReference type="Pfam" id="PF07690">
    <property type="entry name" value="MFS_1"/>
    <property type="match status" value="1"/>
</dbReference>
<comment type="similarity">
    <text evidence="2">Belongs to the major facilitator superfamily. Monocarboxylate porter (TC 2.A.1.13) family.</text>
</comment>
<feature type="transmembrane region" description="Helical" evidence="4">
    <location>
        <begin position="162"/>
        <end position="183"/>
    </location>
</feature>
<dbReference type="SUPFAM" id="SSF103473">
    <property type="entry name" value="MFS general substrate transporter"/>
    <property type="match status" value="1"/>
</dbReference>
<dbReference type="GO" id="GO:0022857">
    <property type="term" value="F:transmembrane transporter activity"/>
    <property type="evidence" value="ECO:0007669"/>
    <property type="project" value="InterPro"/>
</dbReference>
<feature type="domain" description="Major facilitator superfamily (MFS) profile" evidence="5">
    <location>
        <begin position="263"/>
        <end position="455"/>
    </location>
</feature>
<feature type="transmembrane region" description="Helical" evidence="4">
    <location>
        <begin position="131"/>
        <end position="150"/>
    </location>
</feature>
<dbReference type="Gene3D" id="1.20.1250.20">
    <property type="entry name" value="MFS general substrate transporter like domains"/>
    <property type="match status" value="2"/>
</dbReference>
<keyword evidence="4" id="KW-1133">Transmembrane helix</keyword>
<feature type="region of interest" description="Disordered" evidence="3">
    <location>
        <begin position="1"/>
        <end position="35"/>
    </location>
</feature>
<accession>A0A8H7MAH0</accession>
<feature type="transmembrane region" description="Helical" evidence="4">
    <location>
        <begin position="221"/>
        <end position="240"/>
    </location>
</feature>
<comment type="subcellular location">
    <subcellularLocation>
        <location evidence="1">Membrane</location>
        <topology evidence="1">Multi-pass membrane protein</topology>
    </subcellularLocation>
</comment>
<dbReference type="InterPro" id="IPR020846">
    <property type="entry name" value="MFS_dom"/>
</dbReference>
<gene>
    <name evidence="6" type="ORF">BFW01_g321</name>
</gene>
<evidence type="ECO:0000256" key="3">
    <source>
        <dbReference type="SAM" id="MobiDB-lite"/>
    </source>
</evidence>
<evidence type="ECO:0000313" key="6">
    <source>
        <dbReference type="EMBL" id="KAF9630140.1"/>
    </source>
</evidence>
<feature type="transmembrane region" description="Helical" evidence="4">
    <location>
        <begin position="58"/>
        <end position="87"/>
    </location>
</feature>
<feature type="transmembrane region" description="Helical" evidence="4">
    <location>
        <begin position="264"/>
        <end position="283"/>
    </location>
</feature>
<dbReference type="PROSITE" id="PS50850">
    <property type="entry name" value="MFS"/>
    <property type="match status" value="1"/>
</dbReference>
<keyword evidence="4" id="KW-0472">Membrane</keyword>
<evidence type="ECO:0000256" key="1">
    <source>
        <dbReference type="ARBA" id="ARBA00004141"/>
    </source>
</evidence>
<evidence type="ECO:0000313" key="7">
    <source>
        <dbReference type="Proteomes" id="UP000627934"/>
    </source>
</evidence>
<reference evidence="6" key="2">
    <citation type="journal article" date="2018" name="DNA Res.">
        <title>Comparative genome and transcriptome analyses reveal adaptations to opportunistic infections in woody plant degrading pathogens of Botryosphaeriaceae.</title>
        <authorList>
            <person name="Yan J.Y."/>
            <person name="Zhao W.S."/>
            <person name="Chen Z."/>
            <person name="Xing Q.K."/>
            <person name="Zhang W."/>
            <person name="Chethana K.W.T."/>
            <person name="Xue M.F."/>
            <person name="Xu J.P."/>
            <person name="Phillips A.J.L."/>
            <person name="Wang Y."/>
            <person name="Liu J.H."/>
            <person name="Liu M."/>
            <person name="Zhou Y."/>
            <person name="Jayawardena R.S."/>
            <person name="Manawasinghe I.S."/>
            <person name="Huang J.B."/>
            <person name="Qiao G.H."/>
            <person name="Fu C.Y."/>
            <person name="Guo F.F."/>
            <person name="Dissanayake A.J."/>
            <person name="Peng Y.L."/>
            <person name="Hyde K.D."/>
            <person name="Li X.H."/>
        </authorList>
    </citation>
    <scope>NUCLEOTIDE SEQUENCE</scope>
    <source>
        <strain evidence="6">CSS-01s</strain>
    </source>
</reference>
<sequence>MMDQQPDSPYADGANSSSSEKHDAESRFPTEEDPYLPQEQSIDSLNAQVDQKLSEGGYGWVCVACAFLIYAHSWGIASTYGVFLAYYKTNDVFPNASSIGYAFVGGLTISCCVGVAPLANYLSHAIGASRPVILLGTILECVALLGASYAKQQWHMILTQGICLGLGIGFQFIIVAGIIPQWFEKRRSFANSITVGGAGIGGFIYALAAQRMLASLSLQKTFWILCGVTTAVNTVSALLVRDRNKESASNLSKLEFTLLKRPDVLLLLGWSVFSMLGYVALMFSIPSYAKAVGGTASQGALAGAIFNLGQGLGRPTVGLISDQCGRVAVASVATLACSALCIVMGAVARRFSVVCGLSFLAGATGGSFWATVVPIAAELVSLSSMPSLSTFVWLSIMAPTLISEAIALVLAERVVAERPYFSVQIFICSMYFAAAVCLVFLLPSFRSTLVSKIHK</sequence>
<comment type="caution">
    <text evidence="6">The sequence shown here is derived from an EMBL/GenBank/DDBJ whole genome shotgun (WGS) entry which is preliminary data.</text>
</comment>
<feature type="transmembrane region" description="Helical" evidence="4">
    <location>
        <begin position="99"/>
        <end position="119"/>
    </location>
</feature>
<feature type="transmembrane region" description="Helical" evidence="4">
    <location>
        <begin position="359"/>
        <end position="379"/>
    </location>
</feature>
<feature type="transmembrane region" description="Helical" evidence="4">
    <location>
        <begin position="423"/>
        <end position="445"/>
    </location>
</feature>
<evidence type="ECO:0000256" key="4">
    <source>
        <dbReference type="SAM" id="Phobius"/>
    </source>
</evidence>
<evidence type="ECO:0000256" key="2">
    <source>
        <dbReference type="ARBA" id="ARBA00006727"/>
    </source>
</evidence>
<feature type="compositionally biased region" description="Basic and acidic residues" evidence="3">
    <location>
        <begin position="19"/>
        <end position="30"/>
    </location>
</feature>
<dbReference type="AlphaFoldDB" id="A0A8H7MAH0"/>
<keyword evidence="4" id="KW-0812">Transmembrane</keyword>